<proteinExistence type="predicted"/>
<organism evidence="2 3">
    <name type="scientific">Erwinia phage vB_EamM_Asesino</name>
    <dbReference type="NCBI Taxonomy" id="1883370"/>
    <lineage>
        <taxon>Viruses</taxon>
        <taxon>Duplodnaviria</taxon>
        <taxon>Heunggongvirae</taxon>
        <taxon>Uroviricota</taxon>
        <taxon>Caudoviricetes</taxon>
        <taxon>Chimalliviridae</taxon>
        <taxon>Erskinevirus</taxon>
        <taxon>Erskinevirus asesino</taxon>
    </lineage>
</organism>
<dbReference type="EMBL" id="KX397364">
    <property type="protein sequence ID" value="ANZ48151.1"/>
    <property type="molecule type" value="Genomic_DNA"/>
</dbReference>
<protein>
    <submittedName>
        <fullName evidence="2">Uncharacterized protein</fullName>
    </submittedName>
</protein>
<sequence>MKFFFVVVVIFCIGAVLRSFLRYLRHRQRAHLAQQLNAYRQVSEYVDRAGREKWMMVICFLIGLWCTIKLFN</sequence>
<name>A0A1B2IA82_9CAUD</name>
<accession>A0A1B2IA82</accession>
<evidence type="ECO:0000256" key="1">
    <source>
        <dbReference type="SAM" id="Phobius"/>
    </source>
</evidence>
<keyword evidence="1" id="KW-0472">Membrane</keyword>
<keyword evidence="1" id="KW-1133">Transmembrane helix</keyword>
<dbReference type="GeneID" id="29057088"/>
<feature type="transmembrane region" description="Helical" evidence="1">
    <location>
        <begin position="54"/>
        <end position="71"/>
    </location>
</feature>
<keyword evidence="3" id="KW-1185">Reference proteome</keyword>
<reference evidence="2" key="1">
    <citation type="submission" date="2016-06" db="EMBL/GenBank/DDBJ databases">
        <authorList>
            <person name="Berg J.A."/>
            <person name="Hyde J.R."/>
            <person name="Breakwell D.P."/>
            <person name="Hope S."/>
            <person name="Grose J.H."/>
        </authorList>
    </citation>
    <scope>NUCLEOTIDE SEQUENCE [LARGE SCALE GENOMIC DNA]</scope>
</reference>
<evidence type="ECO:0000313" key="2">
    <source>
        <dbReference type="EMBL" id="ANZ48151.1"/>
    </source>
</evidence>
<evidence type="ECO:0000313" key="3">
    <source>
        <dbReference type="Proteomes" id="UP000202181"/>
    </source>
</evidence>
<dbReference type="KEGG" id="vg:29057088"/>
<dbReference type="Proteomes" id="UP000202181">
    <property type="component" value="Segment"/>
</dbReference>
<keyword evidence="1" id="KW-0812">Transmembrane</keyword>
<gene>
    <name evidence="2" type="ORF">ASESINO_138</name>
</gene>
<dbReference type="RefSeq" id="YP_009290756.1">
    <property type="nucleotide sequence ID" value="NC_031107.2"/>
</dbReference>